<dbReference type="EMBL" id="QCYK01000003">
    <property type="protein sequence ID" value="PUZ22862.1"/>
    <property type="molecule type" value="Genomic_DNA"/>
</dbReference>
<sequence length="592" mass="64991">MATLQGTGIEEDYATESNTELVNIISPISFSIDQALGWVCPGKSDSSGAIIVTAKGGVPNTSGTYLYKLALAGQAQAGPYLDSNYTGRFEPATTGANYRLVKNHNYEVWVGDECKASKIQGVQVLDFATAQVASSDKPEYCYGDDVMLSVINLPSKATTFRWTYPDGEISTVQNPFISNVDANDAGVYHVVISSDICENPILADVNVVLAPYIISCYSAVTDTSVNPYAYGLLGNWHQSTSYVYYGARASSDPAGQTDIRHDGTFADFTDFLSFWSDQDAGKTDTTKWVWNATSTMFNKYGFELENKDPLGRYNAGIYGYDDALAVAVVQNSRFREAAFDGFEDYYFKSGNCDEACPASRSFDFSLFKNKLDSTQSHSGRYSMRVVSGDSVGIMANVTDTDLEGSTPSFVYGYNTCIGKNGLQSVRTNANILVPVFEPMGNKQVLISAWVKEAQNCQCTSYTNSQIHIAFKSSDNDNATIVIAKPAGAIIDGWQRIEQVVTLPPHTVSFSVALEALGSGAAYFDDIRIHPYNANMKSFVYDPQNLRLMAELDENNYATFYEYDDDGTLIRVKRETERGIKTITETRSALIKQ</sequence>
<dbReference type="Gene3D" id="2.60.40.10">
    <property type="entry name" value="Immunoglobulins"/>
    <property type="match status" value="1"/>
</dbReference>
<comment type="caution">
    <text evidence="1">The sequence shown here is derived from an EMBL/GenBank/DDBJ whole genome shotgun (WGS) entry which is preliminary data.</text>
</comment>
<name>A0A2T7BCR0_9BACT</name>
<dbReference type="Gene3D" id="2.60.120.260">
    <property type="entry name" value="Galactose-binding domain-like"/>
    <property type="match status" value="1"/>
</dbReference>
<protein>
    <recommendedName>
        <fullName evidence="3">Ig-like domain-containing protein</fullName>
    </recommendedName>
</protein>
<evidence type="ECO:0008006" key="3">
    <source>
        <dbReference type="Google" id="ProtNLM"/>
    </source>
</evidence>
<dbReference type="Proteomes" id="UP000244450">
    <property type="component" value="Unassembled WGS sequence"/>
</dbReference>
<evidence type="ECO:0000313" key="1">
    <source>
        <dbReference type="EMBL" id="PUZ22862.1"/>
    </source>
</evidence>
<accession>A0A2T7BCR0</accession>
<dbReference type="AlphaFoldDB" id="A0A2T7BCR0"/>
<organism evidence="1 2">
    <name type="scientific">Chitinophaga parva</name>
    <dbReference type="NCBI Taxonomy" id="2169414"/>
    <lineage>
        <taxon>Bacteria</taxon>
        <taxon>Pseudomonadati</taxon>
        <taxon>Bacteroidota</taxon>
        <taxon>Chitinophagia</taxon>
        <taxon>Chitinophagales</taxon>
        <taxon>Chitinophagaceae</taxon>
        <taxon>Chitinophaga</taxon>
    </lineage>
</organism>
<reference evidence="1 2" key="1">
    <citation type="submission" date="2018-04" db="EMBL/GenBank/DDBJ databases">
        <title>Chitinophaga fuyangensis sp. nov., isolated from soil in a chemical factory.</title>
        <authorList>
            <person name="Chen K."/>
        </authorList>
    </citation>
    <scope>NUCLEOTIDE SEQUENCE [LARGE SCALE GENOMIC DNA]</scope>
    <source>
        <strain evidence="1 2">LY-1</strain>
    </source>
</reference>
<evidence type="ECO:0000313" key="2">
    <source>
        <dbReference type="Proteomes" id="UP000244450"/>
    </source>
</evidence>
<gene>
    <name evidence="1" type="ORF">DCC81_20800</name>
</gene>
<dbReference type="InterPro" id="IPR013783">
    <property type="entry name" value="Ig-like_fold"/>
</dbReference>
<keyword evidence="2" id="KW-1185">Reference proteome</keyword>
<proteinExistence type="predicted"/>